<organism evidence="5 6">
    <name type="scientific">Clostridium sartagoforme</name>
    <dbReference type="NCBI Taxonomy" id="84031"/>
    <lineage>
        <taxon>Bacteria</taxon>
        <taxon>Bacillati</taxon>
        <taxon>Bacillota</taxon>
        <taxon>Clostridia</taxon>
        <taxon>Eubacteriales</taxon>
        <taxon>Clostridiaceae</taxon>
        <taxon>Clostridium</taxon>
    </lineage>
</organism>
<dbReference type="Proteomes" id="UP000306888">
    <property type="component" value="Unassembled WGS sequence"/>
</dbReference>
<proteinExistence type="inferred from homology"/>
<evidence type="ECO:0000256" key="1">
    <source>
        <dbReference type="ARBA" id="ARBA00011046"/>
    </source>
</evidence>
<dbReference type="Pfam" id="PF03965">
    <property type="entry name" value="Penicillinase_R"/>
    <property type="match status" value="1"/>
</dbReference>
<evidence type="ECO:0000313" key="6">
    <source>
        <dbReference type="Proteomes" id="UP000306888"/>
    </source>
</evidence>
<accession>A0A4S2DG31</accession>
<dbReference type="InterPro" id="IPR036390">
    <property type="entry name" value="WH_DNA-bd_sf"/>
</dbReference>
<keyword evidence="4" id="KW-0804">Transcription</keyword>
<keyword evidence="2" id="KW-0805">Transcription regulation</keyword>
<reference evidence="5 6" key="1">
    <citation type="submission" date="2019-04" db="EMBL/GenBank/DDBJ databases">
        <title>Microbes associate with the intestines of laboratory mice.</title>
        <authorList>
            <person name="Navarre W."/>
            <person name="Wong E."/>
            <person name="Huang K."/>
            <person name="Tropini C."/>
            <person name="Ng K."/>
            <person name="Yu B."/>
        </authorList>
    </citation>
    <scope>NUCLEOTIDE SEQUENCE [LARGE SCALE GENOMIC DNA]</scope>
    <source>
        <strain evidence="5 6">NM50_B9-20</strain>
    </source>
</reference>
<dbReference type="Gene3D" id="1.10.10.10">
    <property type="entry name" value="Winged helix-like DNA-binding domain superfamily/Winged helix DNA-binding domain"/>
    <property type="match status" value="1"/>
</dbReference>
<name>A0A4S2DG31_9CLOT</name>
<evidence type="ECO:0000256" key="4">
    <source>
        <dbReference type="ARBA" id="ARBA00023163"/>
    </source>
</evidence>
<dbReference type="PIRSF" id="PIRSF019455">
    <property type="entry name" value="CopR_AtkY"/>
    <property type="match status" value="1"/>
</dbReference>
<evidence type="ECO:0000313" key="5">
    <source>
        <dbReference type="EMBL" id="TGY40998.1"/>
    </source>
</evidence>
<protein>
    <submittedName>
        <fullName evidence="5">BlaI/MecI/CopY family transcriptional regulator</fullName>
    </submittedName>
</protein>
<dbReference type="GO" id="GO:0003677">
    <property type="term" value="F:DNA binding"/>
    <property type="evidence" value="ECO:0007669"/>
    <property type="project" value="UniProtKB-KW"/>
</dbReference>
<keyword evidence="6" id="KW-1185">Reference proteome</keyword>
<evidence type="ECO:0000256" key="3">
    <source>
        <dbReference type="ARBA" id="ARBA00023125"/>
    </source>
</evidence>
<comment type="similarity">
    <text evidence="1">Belongs to the BlaI transcriptional regulatory family.</text>
</comment>
<dbReference type="GO" id="GO:0045892">
    <property type="term" value="P:negative regulation of DNA-templated transcription"/>
    <property type="evidence" value="ECO:0007669"/>
    <property type="project" value="InterPro"/>
</dbReference>
<keyword evidence="3" id="KW-0238">DNA-binding</keyword>
<dbReference type="AlphaFoldDB" id="A0A4S2DG31"/>
<evidence type="ECO:0000256" key="2">
    <source>
        <dbReference type="ARBA" id="ARBA00023015"/>
    </source>
</evidence>
<dbReference type="SUPFAM" id="SSF46785">
    <property type="entry name" value="Winged helix' DNA-binding domain"/>
    <property type="match status" value="1"/>
</dbReference>
<gene>
    <name evidence="5" type="ORF">E5347_14180</name>
</gene>
<dbReference type="RefSeq" id="WP_136007887.1">
    <property type="nucleotide sequence ID" value="NZ_SRYR01000010.1"/>
</dbReference>
<dbReference type="InterPro" id="IPR036388">
    <property type="entry name" value="WH-like_DNA-bd_sf"/>
</dbReference>
<dbReference type="OrthoDB" id="9795583at2"/>
<sequence>MNKLPKISDSEWEIMKIVWSKDEVTSNEIIESLSGKQQWKSTTIKSLISRLLNKEAIGFRKNGKEYVYYSLISEEECIKEESQSFLKRVFNGSLNDMILNLVKSEELTNEDINELRDILNEKLDVEDK</sequence>
<dbReference type="Gene3D" id="1.10.4040.10">
    <property type="entry name" value="Penicillinase repressor domain"/>
    <property type="match status" value="1"/>
</dbReference>
<dbReference type="InterPro" id="IPR005650">
    <property type="entry name" value="BlaI_family"/>
</dbReference>
<comment type="caution">
    <text evidence="5">The sequence shown here is derived from an EMBL/GenBank/DDBJ whole genome shotgun (WGS) entry which is preliminary data.</text>
</comment>
<dbReference type="EMBL" id="SRYR01000010">
    <property type="protein sequence ID" value="TGY40998.1"/>
    <property type="molecule type" value="Genomic_DNA"/>
</dbReference>